<dbReference type="GO" id="GO:0016616">
    <property type="term" value="F:oxidoreductase activity, acting on the CH-OH group of donors, NAD or NADP as acceptor"/>
    <property type="evidence" value="ECO:0007669"/>
    <property type="project" value="InterPro"/>
</dbReference>
<accession>A0A224AJG3</accession>
<comment type="similarity">
    <text evidence="1 4">Belongs to the D-isomer specific 2-hydroxyacid dehydrogenase family.</text>
</comment>
<reference evidence="7 8" key="1">
    <citation type="submission" date="2014-06" db="EMBL/GenBank/DDBJ databases">
        <title>Genome sequence of the intracellular symbiont Blattabacterium cuenoti, strain STAT from the wood feeding cockroach Salganea taiwanensis taiwanensis.</title>
        <authorList>
            <person name="Kinjo Y."/>
            <person name="Ohkuma M."/>
            <person name="Tokuda G."/>
        </authorList>
    </citation>
    <scope>NUCLEOTIDE SEQUENCE [LARGE SCALE GENOMIC DNA]</scope>
    <source>
        <strain evidence="7 8">STAT</strain>
    </source>
</reference>
<evidence type="ECO:0000256" key="1">
    <source>
        <dbReference type="ARBA" id="ARBA00005854"/>
    </source>
</evidence>
<feature type="domain" description="D-isomer specific 2-hydroxyacid dehydrogenase catalytic" evidence="5">
    <location>
        <begin position="33"/>
        <end position="308"/>
    </location>
</feature>
<dbReference type="PROSITE" id="PS00670">
    <property type="entry name" value="D_2_HYDROXYACID_DH_2"/>
    <property type="match status" value="1"/>
</dbReference>
<dbReference type="InterPro" id="IPR050857">
    <property type="entry name" value="D-2-hydroxyacid_DH"/>
</dbReference>
<dbReference type="InterPro" id="IPR006140">
    <property type="entry name" value="D-isomer_DH_NAD-bd"/>
</dbReference>
<dbReference type="SUPFAM" id="SSF51735">
    <property type="entry name" value="NAD(P)-binding Rossmann-fold domains"/>
    <property type="match status" value="1"/>
</dbReference>
<dbReference type="OrthoDB" id="9777288at2"/>
<sequence>MIKKILILDKNHPFIIYKLKKKGFICDENYNDSANQINLSLYDGIILRNRLKINKEFIEKAINLKFIARIGSGTENIDKNYAIKKGITLISSPEGNKDAVAEHAIGMLLCIMNNIIRSHQQIVTGKWSREINRGIEIMGKTIGIIGYGNTGKAFAKKLSGFNPKIICYDILPRVGDFYAKQVNMSTIFKKSDVISLHVPYTKKTKGMINYNFIKKFNKPFYLINTSRGGCLVTSHLVEALKNGKINGACLDVLEYEDFFFKNIDLNQNFRKIFFYLIHSNKVIFTPHIAGWTKESKSKMDNKIVEKIIFLSQKLNKIKL</sequence>
<evidence type="ECO:0000313" key="8">
    <source>
        <dbReference type="Proteomes" id="UP000263619"/>
    </source>
</evidence>
<dbReference type="Pfam" id="PF02826">
    <property type="entry name" value="2-Hacid_dh_C"/>
    <property type="match status" value="1"/>
</dbReference>
<evidence type="ECO:0000259" key="5">
    <source>
        <dbReference type="Pfam" id="PF00389"/>
    </source>
</evidence>
<keyword evidence="8" id="KW-1185">Reference proteome</keyword>
<dbReference type="InterPro" id="IPR006139">
    <property type="entry name" value="D-isomer_2_OHA_DH_cat_dom"/>
</dbReference>
<protein>
    <submittedName>
        <fullName evidence="7">D-3-phosphoglycerate dehydrogenase</fullName>
    </submittedName>
</protein>
<proteinExistence type="inferred from homology"/>
<dbReference type="InterPro" id="IPR029753">
    <property type="entry name" value="D-isomer_DH_CS"/>
</dbReference>
<evidence type="ECO:0000259" key="6">
    <source>
        <dbReference type="Pfam" id="PF02826"/>
    </source>
</evidence>
<dbReference type="GO" id="GO:0051287">
    <property type="term" value="F:NAD binding"/>
    <property type="evidence" value="ECO:0007669"/>
    <property type="project" value="InterPro"/>
</dbReference>
<dbReference type="PANTHER" id="PTHR42789">
    <property type="entry name" value="D-ISOMER SPECIFIC 2-HYDROXYACID DEHYDROGENASE FAMILY PROTEIN (AFU_ORTHOLOGUE AFUA_6G10090)"/>
    <property type="match status" value="1"/>
</dbReference>
<dbReference type="Gene3D" id="3.40.50.720">
    <property type="entry name" value="NAD(P)-binding Rossmann-like Domain"/>
    <property type="match status" value="2"/>
</dbReference>
<evidence type="ECO:0000313" key="7">
    <source>
        <dbReference type="EMBL" id="BBA17281.1"/>
    </source>
</evidence>
<dbReference type="Pfam" id="PF00389">
    <property type="entry name" value="2-Hacid_dh"/>
    <property type="match status" value="1"/>
</dbReference>
<keyword evidence="3" id="KW-0520">NAD</keyword>
<dbReference type="Proteomes" id="UP000263619">
    <property type="component" value="Chromosome"/>
</dbReference>
<gene>
    <name evidence="7" type="primary">serA</name>
    <name evidence="7" type="ORF">STAT_363</name>
</gene>
<dbReference type="EMBL" id="AP014608">
    <property type="protein sequence ID" value="BBA17281.1"/>
    <property type="molecule type" value="Genomic_DNA"/>
</dbReference>
<dbReference type="AlphaFoldDB" id="A0A224AJG3"/>
<dbReference type="PANTHER" id="PTHR42789:SF1">
    <property type="entry name" value="D-ISOMER SPECIFIC 2-HYDROXYACID DEHYDROGENASE FAMILY PROTEIN (AFU_ORTHOLOGUE AFUA_6G10090)"/>
    <property type="match status" value="1"/>
</dbReference>
<dbReference type="RefSeq" id="WP_119305543.1">
    <property type="nucleotide sequence ID" value="NZ_AP014608.1"/>
</dbReference>
<organism evidence="7 8">
    <name type="scientific">Blattabacterium cuenoti STAT</name>
    <dbReference type="NCBI Taxonomy" id="1457030"/>
    <lineage>
        <taxon>Bacteria</taxon>
        <taxon>Pseudomonadati</taxon>
        <taxon>Bacteroidota</taxon>
        <taxon>Flavobacteriia</taxon>
        <taxon>Flavobacteriales</taxon>
        <taxon>Blattabacteriaceae</taxon>
        <taxon>Blattabacterium</taxon>
    </lineage>
</organism>
<name>A0A224AJG3_9FLAO</name>
<feature type="domain" description="D-isomer specific 2-hydroxyacid dehydrogenase NAD-binding" evidence="6">
    <location>
        <begin position="105"/>
        <end position="289"/>
    </location>
</feature>
<dbReference type="SUPFAM" id="SSF52283">
    <property type="entry name" value="Formate/glycerate dehydrogenase catalytic domain-like"/>
    <property type="match status" value="1"/>
</dbReference>
<dbReference type="InterPro" id="IPR036291">
    <property type="entry name" value="NAD(P)-bd_dom_sf"/>
</dbReference>
<keyword evidence="2 4" id="KW-0560">Oxidoreductase</keyword>
<evidence type="ECO:0000256" key="4">
    <source>
        <dbReference type="RuleBase" id="RU003719"/>
    </source>
</evidence>
<evidence type="ECO:0000256" key="2">
    <source>
        <dbReference type="ARBA" id="ARBA00023002"/>
    </source>
</evidence>
<evidence type="ECO:0000256" key="3">
    <source>
        <dbReference type="ARBA" id="ARBA00023027"/>
    </source>
</evidence>